<sequence length="218" mass="22497">MVSVQDAMPSAAAHIARSISKIGGVQDAVVAGSVFAGKADEIEVCINDVDGSRGGIRRRRHGRGARGARLGAAGGLRRGVPGGGGGPARAEAPGDEESAQPGKPAAASATAAGWFGQFRNSPPPVPRRRKRRARAPPDARARRQRRLRGQRARRGERQRLIPSGSARVPSSSAHSHASGRLPGPASPGTGAKSNSSRRLGKGWPPGYEPLQRETGAGA</sequence>
<keyword evidence="3" id="KW-1185">Reference proteome</keyword>
<feature type="compositionally biased region" description="Basic residues" evidence="1">
    <location>
        <begin position="142"/>
        <end position="152"/>
    </location>
</feature>
<reference evidence="2" key="1">
    <citation type="submission" date="2023-10" db="EMBL/GenBank/DDBJ databases">
        <authorList>
            <person name="Chen Y."/>
            <person name="Shah S."/>
            <person name="Dougan E. K."/>
            <person name="Thang M."/>
            <person name="Chan C."/>
        </authorList>
    </citation>
    <scope>NUCLEOTIDE SEQUENCE [LARGE SCALE GENOMIC DNA]</scope>
</reference>
<dbReference type="EMBL" id="CAUYUJ010019158">
    <property type="protein sequence ID" value="CAK0888981.1"/>
    <property type="molecule type" value="Genomic_DNA"/>
</dbReference>
<proteinExistence type="predicted"/>
<evidence type="ECO:0000313" key="2">
    <source>
        <dbReference type="EMBL" id="CAK0888981.1"/>
    </source>
</evidence>
<evidence type="ECO:0000256" key="1">
    <source>
        <dbReference type="SAM" id="MobiDB-lite"/>
    </source>
</evidence>
<organism evidence="2 3">
    <name type="scientific">Prorocentrum cordatum</name>
    <dbReference type="NCBI Taxonomy" id="2364126"/>
    <lineage>
        <taxon>Eukaryota</taxon>
        <taxon>Sar</taxon>
        <taxon>Alveolata</taxon>
        <taxon>Dinophyceae</taxon>
        <taxon>Prorocentrales</taxon>
        <taxon>Prorocentraceae</taxon>
        <taxon>Prorocentrum</taxon>
    </lineage>
</organism>
<accession>A0ABN9WUJ1</accession>
<evidence type="ECO:0000313" key="3">
    <source>
        <dbReference type="Proteomes" id="UP001189429"/>
    </source>
</evidence>
<dbReference type="Proteomes" id="UP001189429">
    <property type="component" value="Unassembled WGS sequence"/>
</dbReference>
<protein>
    <submittedName>
        <fullName evidence="2">Uncharacterized protein</fullName>
    </submittedName>
</protein>
<feature type="region of interest" description="Disordered" evidence="1">
    <location>
        <begin position="51"/>
        <end position="218"/>
    </location>
</feature>
<gene>
    <name evidence="2" type="ORF">PCOR1329_LOCUS69654</name>
</gene>
<comment type="caution">
    <text evidence="2">The sequence shown here is derived from an EMBL/GenBank/DDBJ whole genome shotgun (WGS) entry which is preliminary data.</text>
</comment>
<name>A0ABN9WUJ1_9DINO</name>
<feature type="compositionally biased region" description="Gly residues" evidence="1">
    <location>
        <begin position="72"/>
        <end position="87"/>
    </location>
</feature>
<feature type="compositionally biased region" description="Basic residues" evidence="1">
    <location>
        <begin position="55"/>
        <end position="66"/>
    </location>
</feature>